<dbReference type="VEuPathDB" id="FungiDB:RhiirFUN_019250"/>
<evidence type="ECO:0000313" key="2">
    <source>
        <dbReference type="Proteomes" id="UP000018888"/>
    </source>
</evidence>
<protein>
    <submittedName>
        <fullName evidence="1">Uncharacterized protein</fullName>
    </submittedName>
</protein>
<name>A0A2P4QBZ0_RHIID</name>
<comment type="caution">
    <text evidence="1">The sequence shown here is derived from an EMBL/GenBank/DDBJ whole genome shotgun (WGS) entry which is preliminary data.</text>
</comment>
<organism evidence="1 2">
    <name type="scientific">Rhizophagus irregularis (strain DAOM 181602 / DAOM 197198 / MUCL 43194)</name>
    <name type="common">Arbuscular mycorrhizal fungus</name>
    <name type="synonym">Glomus intraradices</name>
    <dbReference type="NCBI Taxonomy" id="747089"/>
    <lineage>
        <taxon>Eukaryota</taxon>
        <taxon>Fungi</taxon>
        <taxon>Fungi incertae sedis</taxon>
        <taxon>Mucoromycota</taxon>
        <taxon>Glomeromycotina</taxon>
        <taxon>Glomeromycetes</taxon>
        <taxon>Glomerales</taxon>
        <taxon>Glomeraceae</taxon>
        <taxon>Rhizophagus</taxon>
    </lineage>
</organism>
<keyword evidence="2" id="KW-1185">Reference proteome</keyword>
<accession>A0A2P4QBZ0</accession>
<dbReference type="AlphaFoldDB" id="A0A2P4QBZ0"/>
<gene>
    <name evidence="1" type="ORF">GLOIN_2v1770523</name>
</gene>
<dbReference type="Proteomes" id="UP000018888">
    <property type="component" value="Unassembled WGS sequence"/>
</dbReference>
<reference evidence="1 2" key="1">
    <citation type="journal article" date="2013" name="Proc. Natl. Acad. Sci. U.S.A.">
        <title>Genome of an arbuscular mycorrhizal fungus provides insight into the oldest plant symbiosis.</title>
        <authorList>
            <person name="Tisserant E."/>
            <person name="Malbreil M."/>
            <person name="Kuo A."/>
            <person name="Kohler A."/>
            <person name="Symeonidi A."/>
            <person name="Balestrini R."/>
            <person name="Charron P."/>
            <person name="Duensing N."/>
            <person name="Frei Dit Frey N."/>
            <person name="Gianinazzi-Pearson V."/>
            <person name="Gilbert L.B."/>
            <person name="Handa Y."/>
            <person name="Herr J.R."/>
            <person name="Hijri M."/>
            <person name="Koul R."/>
            <person name="Kawaguchi M."/>
            <person name="Krajinski F."/>
            <person name="Lammers P.J."/>
            <person name="Masclaux F.G."/>
            <person name="Murat C."/>
            <person name="Morin E."/>
            <person name="Ndikumana S."/>
            <person name="Pagni M."/>
            <person name="Petitpierre D."/>
            <person name="Requena N."/>
            <person name="Rosikiewicz P."/>
            <person name="Riley R."/>
            <person name="Saito K."/>
            <person name="San Clemente H."/>
            <person name="Shapiro H."/>
            <person name="van Tuinen D."/>
            <person name="Becard G."/>
            <person name="Bonfante P."/>
            <person name="Paszkowski U."/>
            <person name="Shachar-Hill Y.Y."/>
            <person name="Tuskan G.A."/>
            <person name="Young P.W."/>
            <person name="Sanders I.R."/>
            <person name="Henrissat B."/>
            <person name="Rensing S.A."/>
            <person name="Grigoriev I.V."/>
            <person name="Corradi N."/>
            <person name="Roux C."/>
            <person name="Martin F."/>
        </authorList>
    </citation>
    <scope>NUCLEOTIDE SEQUENCE [LARGE SCALE GENOMIC DNA]</scope>
    <source>
        <strain evidence="1 2">DAOM 197198</strain>
    </source>
</reference>
<proteinExistence type="predicted"/>
<sequence>MTTKSFLKHFTYSLASEIFENMQDQREQYTFWKLVIPYIKNQDKANFLFQQNFSGNDPAEIHDISAIWVIIVGNSTTVKHYVVLLKNNSHICTCLFTIQQGIYFKDLDGIKEPFIGTDKFYKENVEQDELTIHINYLSAFDQDNYDFLEESLPIILFNKK</sequence>
<reference evidence="1 2" key="2">
    <citation type="journal article" date="2018" name="New Phytol.">
        <title>High intraspecific genome diversity in the model arbuscular mycorrhizal symbiont Rhizophagus irregularis.</title>
        <authorList>
            <person name="Chen E.C.H."/>
            <person name="Morin E."/>
            <person name="Beaudet D."/>
            <person name="Noel J."/>
            <person name="Yildirir G."/>
            <person name="Ndikumana S."/>
            <person name="Charron P."/>
            <person name="St-Onge C."/>
            <person name="Giorgi J."/>
            <person name="Kruger M."/>
            <person name="Marton T."/>
            <person name="Ropars J."/>
            <person name="Grigoriev I.V."/>
            <person name="Hainaut M."/>
            <person name="Henrissat B."/>
            <person name="Roux C."/>
            <person name="Martin F."/>
            <person name="Corradi N."/>
        </authorList>
    </citation>
    <scope>NUCLEOTIDE SEQUENCE [LARGE SCALE GENOMIC DNA]</scope>
    <source>
        <strain evidence="1 2">DAOM 197198</strain>
    </source>
</reference>
<evidence type="ECO:0000313" key="1">
    <source>
        <dbReference type="EMBL" id="POG75147.1"/>
    </source>
</evidence>
<dbReference type="EMBL" id="AUPC02000064">
    <property type="protein sequence ID" value="POG75147.1"/>
    <property type="molecule type" value="Genomic_DNA"/>
</dbReference>